<dbReference type="InterPro" id="IPR004147">
    <property type="entry name" value="ABC1_dom"/>
</dbReference>
<dbReference type="Pfam" id="PF03109">
    <property type="entry name" value="ABC1"/>
    <property type="match status" value="1"/>
</dbReference>
<dbReference type="AlphaFoldDB" id="A0A8I6R6L5"/>
<dbReference type="InterPro" id="IPR000719">
    <property type="entry name" value="Prot_kinase_dom"/>
</dbReference>
<dbReference type="EnsemblMetazoa" id="XM_014384452.2">
    <property type="protein sequence ID" value="XP_014239938.1"/>
    <property type="gene ID" value="LOC106661199"/>
</dbReference>
<evidence type="ECO:0000256" key="1">
    <source>
        <dbReference type="ARBA" id="ARBA00009670"/>
    </source>
</evidence>
<dbReference type="GO" id="GO:0004672">
    <property type="term" value="F:protein kinase activity"/>
    <property type="evidence" value="ECO:0007669"/>
    <property type="project" value="InterPro"/>
</dbReference>
<dbReference type="OMA" id="RCNPEDI"/>
<comment type="similarity">
    <text evidence="1">Belongs to the protein kinase superfamily. ADCK protein kinase family.</text>
</comment>
<protein>
    <recommendedName>
        <fullName evidence="3">Protein kinase domain-containing protein</fullName>
    </recommendedName>
</protein>
<evidence type="ECO:0000259" key="3">
    <source>
        <dbReference type="PROSITE" id="PS50011"/>
    </source>
</evidence>
<dbReference type="PANTHER" id="PTHR43173">
    <property type="entry name" value="ABC1 FAMILY PROTEIN"/>
    <property type="match status" value="1"/>
</dbReference>
<dbReference type="GeneID" id="106661199"/>
<dbReference type="GO" id="GO:0007005">
    <property type="term" value="P:mitochondrion organization"/>
    <property type="evidence" value="ECO:0007669"/>
    <property type="project" value="TreeGrafter"/>
</dbReference>
<organism evidence="4 5">
    <name type="scientific">Cimex lectularius</name>
    <name type="common">Bed bug</name>
    <name type="synonym">Acanthia lectularia</name>
    <dbReference type="NCBI Taxonomy" id="79782"/>
    <lineage>
        <taxon>Eukaryota</taxon>
        <taxon>Metazoa</taxon>
        <taxon>Ecdysozoa</taxon>
        <taxon>Arthropoda</taxon>
        <taxon>Hexapoda</taxon>
        <taxon>Insecta</taxon>
        <taxon>Pterygota</taxon>
        <taxon>Neoptera</taxon>
        <taxon>Paraneoptera</taxon>
        <taxon>Hemiptera</taxon>
        <taxon>Heteroptera</taxon>
        <taxon>Panheteroptera</taxon>
        <taxon>Cimicomorpha</taxon>
        <taxon>Cimicidae</taxon>
        <taxon>Cimex</taxon>
    </lineage>
</organism>
<accession>A0A8I6R6L5</accession>
<dbReference type="InterPro" id="IPR011009">
    <property type="entry name" value="Kinase-like_dom_sf"/>
</dbReference>
<feature type="chain" id="PRO_5035324602" description="Protein kinase domain-containing protein" evidence="2">
    <location>
        <begin position="30"/>
        <end position="519"/>
    </location>
</feature>
<dbReference type="PANTHER" id="PTHR43173:SF19">
    <property type="entry name" value="AARF DOMAIN-CONTAINING PROTEIN KINASE 1"/>
    <property type="match status" value="1"/>
</dbReference>
<dbReference type="CDD" id="cd13969">
    <property type="entry name" value="ADCK1-like"/>
    <property type="match status" value="1"/>
</dbReference>
<keyword evidence="5" id="KW-1185">Reference proteome</keyword>
<dbReference type="Proteomes" id="UP000494040">
    <property type="component" value="Unassembled WGS sequence"/>
</dbReference>
<dbReference type="OrthoDB" id="427480at2759"/>
<keyword evidence="2" id="KW-0732">Signal</keyword>
<evidence type="ECO:0000313" key="4">
    <source>
        <dbReference type="EnsemblMetazoa" id="XP_014239938.1"/>
    </source>
</evidence>
<dbReference type="SUPFAM" id="SSF56112">
    <property type="entry name" value="Protein kinase-like (PK-like)"/>
    <property type="match status" value="1"/>
</dbReference>
<name>A0A8I6R6L5_CIMLE</name>
<feature type="domain" description="Protein kinase" evidence="3">
    <location>
        <begin position="152"/>
        <end position="519"/>
    </location>
</feature>
<evidence type="ECO:0000313" key="5">
    <source>
        <dbReference type="Proteomes" id="UP000494040"/>
    </source>
</evidence>
<dbReference type="RefSeq" id="XP_014239938.1">
    <property type="nucleotide sequence ID" value="XM_014384452.2"/>
</dbReference>
<dbReference type="GO" id="GO:0055088">
    <property type="term" value="P:lipid homeostasis"/>
    <property type="evidence" value="ECO:0007669"/>
    <property type="project" value="TreeGrafter"/>
</dbReference>
<evidence type="ECO:0000256" key="2">
    <source>
        <dbReference type="SAM" id="SignalP"/>
    </source>
</evidence>
<feature type="signal peptide" evidence="2">
    <location>
        <begin position="1"/>
        <end position="29"/>
    </location>
</feature>
<sequence>MWSLSSRKLLKYGMLGCLALGGLASVTASRPDVENVGLVRFGRAAKTACSIAYLYKVKLNIPDLDPSSEEYRTFKSKIHLEGAQHLLDLCCANKGVFVKVGQHLGALNYLLPAEYTDTLKVLHQSAPSSPLSEIYHVIREDLKQDPLELFSEFSPEPLGTASLAQVHKAKMKDGRLVAVKVQHGYVRKNTLIDMRTMEVLVEIASWVFPDFKFNWLVAETKKNIPKELNFKQEAENIRKVKSLYSHFNWLKIPDVYNDLSTERVLVMEFVEGGNVNDVDYMRRESIDLFEVSDKLGKLYSSMIFKKGFVHSDPHPGNILVKKEDGTVKIILLDHGLYAVVSDFVRREYAGLWISILNKDQEGIKKHCSALGVGNYSDFFACMVTARSKQAIDSGIVETKYTEKEKELFQRGVPLLLAQIMQTLSLVNKEMLLLLKTNDLLRGIEYTLKTENRMSSFLIMSRHCIRCIYEDNRKKIVSRTSKLLLYGKEQWDLFKITLYYFYLSVKTLSLKSALRSFVFD</sequence>
<dbReference type="Gene3D" id="1.10.510.10">
    <property type="entry name" value="Transferase(Phosphotransferase) domain 1"/>
    <property type="match status" value="1"/>
</dbReference>
<dbReference type="InterPro" id="IPR051130">
    <property type="entry name" value="Mito_struct-func_regulator"/>
</dbReference>
<dbReference type="PROSITE" id="PS50011">
    <property type="entry name" value="PROTEIN_KINASE_DOM"/>
    <property type="match status" value="1"/>
</dbReference>
<dbReference type="CTD" id="57143"/>
<dbReference type="InterPro" id="IPR045307">
    <property type="entry name" value="ADCK1_dom"/>
</dbReference>
<proteinExistence type="inferred from homology"/>
<dbReference type="SMART" id="SM00220">
    <property type="entry name" value="S_TKc"/>
    <property type="match status" value="1"/>
</dbReference>
<dbReference type="KEGG" id="clec:106661199"/>
<dbReference type="GO" id="GO:0005524">
    <property type="term" value="F:ATP binding"/>
    <property type="evidence" value="ECO:0007669"/>
    <property type="project" value="InterPro"/>
</dbReference>
<dbReference type="GO" id="GO:0005743">
    <property type="term" value="C:mitochondrial inner membrane"/>
    <property type="evidence" value="ECO:0007669"/>
    <property type="project" value="TreeGrafter"/>
</dbReference>
<reference evidence="4" key="1">
    <citation type="submission" date="2022-01" db="UniProtKB">
        <authorList>
            <consortium name="EnsemblMetazoa"/>
        </authorList>
    </citation>
    <scope>IDENTIFICATION</scope>
</reference>